<dbReference type="EMBL" id="CAJVPI010000023">
    <property type="protein sequence ID" value="CAG8458947.1"/>
    <property type="molecule type" value="Genomic_DNA"/>
</dbReference>
<organism evidence="2 3">
    <name type="scientific">Paraglomus brasilianum</name>
    <dbReference type="NCBI Taxonomy" id="144538"/>
    <lineage>
        <taxon>Eukaryota</taxon>
        <taxon>Fungi</taxon>
        <taxon>Fungi incertae sedis</taxon>
        <taxon>Mucoromycota</taxon>
        <taxon>Glomeromycotina</taxon>
        <taxon>Glomeromycetes</taxon>
        <taxon>Paraglomerales</taxon>
        <taxon>Paraglomeraceae</taxon>
        <taxon>Paraglomus</taxon>
    </lineage>
</organism>
<dbReference type="OrthoDB" id="10491939at2759"/>
<evidence type="ECO:0000313" key="2">
    <source>
        <dbReference type="EMBL" id="CAG8458947.1"/>
    </source>
</evidence>
<feature type="compositionally biased region" description="Polar residues" evidence="1">
    <location>
        <begin position="104"/>
        <end position="126"/>
    </location>
</feature>
<feature type="compositionally biased region" description="Polar residues" evidence="1">
    <location>
        <begin position="64"/>
        <end position="73"/>
    </location>
</feature>
<dbReference type="Proteomes" id="UP000789739">
    <property type="component" value="Unassembled WGS sequence"/>
</dbReference>
<keyword evidence="3" id="KW-1185">Reference proteome</keyword>
<accession>A0A9N8YYR4</accession>
<evidence type="ECO:0000313" key="3">
    <source>
        <dbReference type="Proteomes" id="UP000789739"/>
    </source>
</evidence>
<feature type="region of interest" description="Disordered" evidence="1">
    <location>
        <begin position="1"/>
        <end position="126"/>
    </location>
</feature>
<evidence type="ECO:0000256" key="1">
    <source>
        <dbReference type="SAM" id="MobiDB-lite"/>
    </source>
</evidence>
<comment type="caution">
    <text evidence="2">The sequence shown here is derived from an EMBL/GenBank/DDBJ whole genome shotgun (WGS) entry which is preliminary data.</text>
</comment>
<name>A0A9N8YYR4_9GLOM</name>
<feature type="compositionally biased region" description="Low complexity" evidence="1">
    <location>
        <begin position="20"/>
        <end position="29"/>
    </location>
</feature>
<protein>
    <submittedName>
        <fullName evidence="2">2435_t:CDS:1</fullName>
    </submittedName>
</protein>
<gene>
    <name evidence="2" type="ORF">PBRASI_LOCUS472</name>
</gene>
<feature type="compositionally biased region" description="Low complexity" evidence="1">
    <location>
        <begin position="74"/>
        <end position="98"/>
    </location>
</feature>
<proteinExistence type="predicted"/>
<feature type="compositionally biased region" description="Basic and acidic residues" evidence="1">
    <location>
        <begin position="30"/>
        <end position="49"/>
    </location>
</feature>
<sequence length="248" mass="28252">MIGPTSLSIVNAVKRKRQQQRPVQKTTQTTERENMKQQDKDTEVVKEEQQIEDQGTRKRGRQVKQIQQTENQQPLPFSSCSSELSSLPSPLSTASSPSRDPNVFSFSATSLPESPTIASPSTSIEQSSGMTRVKMLLSQMDNMSLGYFGKLVDDNYDEEWMSECCLTDLHGQQNQMEQQPSLRGCYPTWSHQDECEWKAWMQEVEAEISRKCLDSDGTNKAQEMLEIVGNMDILEIKQFLNLLNECWV</sequence>
<reference evidence="2" key="1">
    <citation type="submission" date="2021-06" db="EMBL/GenBank/DDBJ databases">
        <authorList>
            <person name="Kallberg Y."/>
            <person name="Tangrot J."/>
            <person name="Rosling A."/>
        </authorList>
    </citation>
    <scope>NUCLEOTIDE SEQUENCE</scope>
    <source>
        <strain evidence="2">BR232B</strain>
    </source>
</reference>
<dbReference type="AlphaFoldDB" id="A0A9N8YYR4"/>